<accession>A0ABR1LVU4</accession>
<feature type="region of interest" description="Disordered" evidence="1">
    <location>
        <begin position="228"/>
        <end position="252"/>
    </location>
</feature>
<organism evidence="2 3">
    <name type="scientific">Phyllosticta citribraziliensis</name>
    <dbReference type="NCBI Taxonomy" id="989973"/>
    <lineage>
        <taxon>Eukaryota</taxon>
        <taxon>Fungi</taxon>
        <taxon>Dikarya</taxon>
        <taxon>Ascomycota</taxon>
        <taxon>Pezizomycotina</taxon>
        <taxon>Dothideomycetes</taxon>
        <taxon>Dothideomycetes incertae sedis</taxon>
        <taxon>Botryosphaeriales</taxon>
        <taxon>Phyllostictaceae</taxon>
        <taxon>Phyllosticta</taxon>
    </lineage>
</organism>
<sequence>MGFKVEEVLVRVKDTAILHMYGFRDHINPTLAKDVPNDPFLLVFKATWLGDCTLTHVLAPTGPRFGWNWFAMAWDTFIQNYVQDELRVRPLGTTRQVLDDQVVYDYRIPKHVMKVPNRMIRQRQRRDARINLRSLLNKFCDRMTPQPLLRIECYDSFGERIERNMRKYSGAWVQNLRLERRERIKGAVKTLVRQPWHFERAFKFSAEPLPDSTPCEIAEENKTDRIDSSVGHAANNGPAAPTGPAAPPVPEDAAAGLRTHRKLKIKQKFDLNLFKKGRPSTRDYQLLDGEGPAGPEDRPLLDPSPQQNEQAQEQQA</sequence>
<protein>
    <submittedName>
        <fullName evidence="2">Uncharacterized protein</fullName>
    </submittedName>
</protein>
<gene>
    <name evidence="2" type="ORF">J3D65DRAFT_274917</name>
</gene>
<dbReference type="RefSeq" id="XP_066656562.1">
    <property type="nucleotide sequence ID" value="XM_066795001.1"/>
</dbReference>
<feature type="compositionally biased region" description="Low complexity" evidence="1">
    <location>
        <begin position="233"/>
        <end position="243"/>
    </location>
</feature>
<evidence type="ECO:0000256" key="1">
    <source>
        <dbReference type="SAM" id="MobiDB-lite"/>
    </source>
</evidence>
<name>A0ABR1LVU4_9PEZI</name>
<evidence type="ECO:0000313" key="2">
    <source>
        <dbReference type="EMBL" id="KAK7539291.1"/>
    </source>
</evidence>
<feature type="region of interest" description="Disordered" evidence="1">
    <location>
        <begin position="272"/>
        <end position="316"/>
    </location>
</feature>
<dbReference type="EMBL" id="JBBPEH010000004">
    <property type="protein sequence ID" value="KAK7539291.1"/>
    <property type="molecule type" value="Genomic_DNA"/>
</dbReference>
<dbReference type="Proteomes" id="UP001360953">
    <property type="component" value="Unassembled WGS sequence"/>
</dbReference>
<comment type="caution">
    <text evidence="2">The sequence shown here is derived from an EMBL/GenBank/DDBJ whole genome shotgun (WGS) entry which is preliminary data.</text>
</comment>
<proteinExistence type="predicted"/>
<evidence type="ECO:0000313" key="3">
    <source>
        <dbReference type="Proteomes" id="UP001360953"/>
    </source>
</evidence>
<keyword evidence="3" id="KW-1185">Reference proteome</keyword>
<reference evidence="2 3" key="1">
    <citation type="submission" date="2024-04" db="EMBL/GenBank/DDBJ databases">
        <title>Phyllosticta paracitricarpa is synonymous to the EU quarantine fungus P. citricarpa based on phylogenomic analyses.</title>
        <authorList>
            <consortium name="Lawrence Berkeley National Laboratory"/>
            <person name="Van ingen-buijs V.A."/>
            <person name="Van westerhoven A.C."/>
            <person name="Haridas S."/>
            <person name="Skiadas P."/>
            <person name="Martin F."/>
            <person name="Groenewald J.Z."/>
            <person name="Crous P.W."/>
            <person name="Seidl M.F."/>
        </authorList>
    </citation>
    <scope>NUCLEOTIDE SEQUENCE [LARGE SCALE GENOMIC DNA]</scope>
    <source>
        <strain evidence="2 3">CPC 17464</strain>
    </source>
</reference>
<feature type="compositionally biased region" description="Low complexity" evidence="1">
    <location>
        <begin position="306"/>
        <end position="316"/>
    </location>
</feature>
<dbReference type="GeneID" id="92027907"/>